<accession>A0A662DAG1</accession>
<name>A0A662DAG1_UNCAE</name>
<organism evidence="2 3">
    <name type="scientific">Aerophobetes bacterium</name>
    <dbReference type="NCBI Taxonomy" id="2030807"/>
    <lineage>
        <taxon>Bacteria</taxon>
        <taxon>Candidatus Aerophobota</taxon>
    </lineage>
</organism>
<dbReference type="SUPFAM" id="SSF54523">
    <property type="entry name" value="Pili subunits"/>
    <property type="match status" value="1"/>
</dbReference>
<keyword evidence="1" id="KW-0472">Membrane</keyword>
<keyword evidence="1" id="KW-0812">Transmembrane</keyword>
<sequence length="171" mass="19389">MDTWRMTSTIGSFFGFSLIELIVVVAIISSIMFAGSLYFQNHLSGTILKTSAQDIASTLLWARRLAISERKSYKVVFHPEKGKYWVEDMRGQRVEGIAYLNRKVRFADPELGKWGEEDGIVEGGVWDNSFFFYPQGTAEGGSIYLRDGKNNWYTITITPTTGGVRVYPEKH</sequence>
<gene>
    <name evidence="2" type="ORF">DRI96_06385</name>
</gene>
<evidence type="ECO:0008006" key="4">
    <source>
        <dbReference type="Google" id="ProtNLM"/>
    </source>
</evidence>
<dbReference type="Proteomes" id="UP000267654">
    <property type="component" value="Unassembled WGS sequence"/>
</dbReference>
<comment type="caution">
    <text evidence="2">The sequence shown here is derived from an EMBL/GenBank/DDBJ whole genome shotgun (WGS) entry which is preliminary data.</text>
</comment>
<proteinExistence type="predicted"/>
<dbReference type="InterPro" id="IPR012902">
    <property type="entry name" value="N_methyl_site"/>
</dbReference>
<reference evidence="2 3" key="1">
    <citation type="submission" date="2018-06" db="EMBL/GenBank/DDBJ databases">
        <title>Extensive metabolic versatility and redundancy in microbially diverse, dynamic hydrothermal sediments.</title>
        <authorList>
            <person name="Dombrowski N."/>
            <person name="Teske A."/>
            <person name="Baker B.J."/>
        </authorList>
    </citation>
    <scope>NUCLEOTIDE SEQUENCE [LARGE SCALE GENOMIC DNA]</scope>
    <source>
        <strain evidence="2">B19_G9</strain>
    </source>
</reference>
<keyword evidence="1" id="KW-1133">Transmembrane helix</keyword>
<dbReference type="AlphaFoldDB" id="A0A662DAG1"/>
<evidence type="ECO:0000313" key="2">
    <source>
        <dbReference type="EMBL" id="RLE11331.1"/>
    </source>
</evidence>
<evidence type="ECO:0000256" key="1">
    <source>
        <dbReference type="SAM" id="Phobius"/>
    </source>
</evidence>
<feature type="transmembrane region" description="Helical" evidence="1">
    <location>
        <begin position="12"/>
        <end position="39"/>
    </location>
</feature>
<evidence type="ECO:0000313" key="3">
    <source>
        <dbReference type="Proteomes" id="UP000267654"/>
    </source>
</evidence>
<protein>
    <recommendedName>
        <fullName evidence="4">Prepilin-type N-terminal cleavage/methylation domain-containing protein</fullName>
    </recommendedName>
</protein>
<dbReference type="NCBIfam" id="TIGR02532">
    <property type="entry name" value="IV_pilin_GFxxxE"/>
    <property type="match status" value="1"/>
</dbReference>
<dbReference type="InterPro" id="IPR045584">
    <property type="entry name" value="Pilin-like"/>
</dbReference>
<dbReference type="EMBL" id="QMQB01000256">
    <property type="protein sequence ID" value="RLE11331.1"/>
    <property type="molecule type" value="Genomic_DNA"/>
</dbReference>